<name>A0AC61L681_9EURY</name>
<protein>
    <submittedName>
        <fullName evidence="1">Uncharacterized protein</fullName>
    </submittedName>
</protein>
<dbReference type="EMBL" id="PQXF01000002">
    <property type="protein sequence ID" value="PXF61950.1"/>
    <property type="molecule type" value="Genomic_DNA"/>
</dbReference>
<comment type="caution">
    <text evidence="1">The sequence shown here is derived from an EMBL/GenBank/DDBJ whole genome shotgun (WGS) entry which is preliminary data.</text>
</comment>
<reference evidence="1" key="1">
    <citation type="submission" date="2018-01" db="EMBL/GenBank/DDBJ databases">
        <authorList>
            <person name="Krukenberg V."/>
        </authorList>
    </citation>
    <scope>NUCLEOTIDE SEQUENCE</scope>
    <source>
        <strain evidence="1">E20ANME2</strain>
    </source>
</reference>
<evidence type="ECO:0000313" key="1">
    <source>
        <dbReference type="EMBL" id="PXF61950.1"/>
    </source>
</evidence>
<accession>A0AC61L681</accession>
<gene>
    <name evidence="1" type="ORF">C4B59_01605</name>
</gene>
<evidence type="ECO:0000313" key="2">
    <source>
        <dbReference type="Proteomes" id="UP000248329"/>
    </source>
</evidence>
<dbReference type="Proteomes" id="UP000248329">
    <property type="component" value="Unassembled WGS sequence"/>
</dbReference>
<organism evidence="1 2">
    <name type="scientific">Candidatus Methanogaster sp</name>
    <dbReference type="NCBI Taxonomy" id="3386292"/>
    <lineage>
        <taxon>Archaea</taxon>
        <taxon>Methanobacteriati</taxon>
        <taxon>Methanobacteriota</taxon>
        <taxon>Stenosarchaea group</taxon>
        <taxon>Methanomicrobia</taxon>
        <taxon>Methanosarcinales</taxon>
        <taxon>ANME-2 cluster</taxon>
        <taxon>Candidatus Methanogasteraceae</taxon>
        <taxon>Candidatus Methanogaster</taxon>
    </lineage>
</organism>
<sequence>MTRHSPTTETRTVLRTILSAGVLIVLLVLVCLGTAAAACPNDEDMGTVNFRGVVTGEPTIDSVGAGGVNVRIDEILSDPIGNLTVGDVVTVGYPIVPPFADIDATVGDLVEVCGEYCGAPEPLDWSGVGDHIVWLHAPDHFYRLLSPTAAASNATGTPKDIYLDDEDVYATGSGFRAGTDVDIFVVSHRGWGWSDGDSIPSRGLVTVSDGTVSTSGDLSPVLVWHAPLVPDECGIGYDIVIDANQNGVYDASTDGLDSGSPSFDVIIRMPSAPVPALTPIGVIALVGLLCVIGMFRIRRRFD</sequence>
<proteinExistence type="predicted"/>